<dbReference type="AlphaFoldDB" id="A0A6J6UEK8"/>
<sequence length="61" mass="6519">MKKLCGVILASSLILVSTPAIAHNGVIHKTPKRGQFCPKAAIGHNHTGLKCTSDGVRARWK</sequence>
<accession>A0A6J6UEK8</accession>
<name>A0A6J6UEK8_9ZZZZ</name>
<reference evidence="1" key="1">
    <citation type="submission" date="2020-05" db="EMBL/GenBank/DDBJ databases">
        <authorList>
            <person name="Chiriac C."/>
            <person name="Salcher M."/>
            <person name="Ghai R."/>
            <person name="Kavagutti S V."/>
        </authorList>
    </citation>
    <scope>NUCLEOTIDE SEQUENCE</scope>
</reference>
<dbReference type="EMBL" id="CAEZZG010000011">
    <property type="protein sequence ID" value="CAB4757133.1"/>
    <property type="molecule type" value="Genomic_DNA"/>
</dbReference>
<protein>
    <submittedName>
        <fullName evidence="1">Unannotated protein</fullName>
    </submittedName>
</protein>
<gene>
    <name evidence="1" type="ORF">UFOPK2844_00833</name>
</gene>
<evidence type="ECO:0000313" key="1">
    <source>
        <dbReference type="EMBL" id="CAB4757133.1"/>
    </source>
</evidence>
<organism evidence="1">
    <name type="scientific">freshwater metagenome</name>
    <dbReference type="NCBI Taxonomy" id="449393"/>
    <lineage>
        <taxon>unclassified sequences</taxon>
        <taxon>metagenomes</taxon>
        <taxon>ecological metagenomes</taxon>
    </lineage>
</organism>
<proteinExistence type="predicted"/>